<evidence type="ECO:0000313" key="2">
    <source>
        <dbReference type="EMBL" id="KAK6953884.1"/>
    </source>
</evidence>
<keyword evidence="1" id="KW-0472">Membrane</keyword>
<name>A0AAX6MN17_9PEZI</name>
<evidence type="ECO:0000256" key="1">
    <source>
        <dbReference type="SAM" id="Phobius"/>
    </source>
</evidence>
<keyword evidence="1" id="KW-0812">Transmembrane</keyword>
<organism evidence="2 3">
    <name type="scientific">Daldinia eschscholtzii</name>
    <dbReference type="NCBI Taxonomy" id="292717"/>
    <lineage>
        <taxon>Eukaryota</taxon>
        <taxon>Fungi</taxon>
        <taxon>Dikarya</taxon>
        <taxon>Ascomycota</taxon>
        <taxon>Pezizomycotina</taxon>
        <taxon>Sordariomycetes</taxon>
        <taxon>Xylariomycetidae</taxon>
        <taxon>Xylariales</taxon>
        <taxon>Hypoxylaceae</taxon>
        <taxon>Daldinia</taxon>
    </lineage>
</organism>
<keyword evidence="1" id="KW-1133">Transmembrane helix</keyword>
<proteinExistence type="predicted"/>
<comment type="caution">
    <text evidence="2">The sequence shown here is derived from an EMBL/GenBank/DDBJ whole genome shotgun (WGS) entry which is preliminary data.</text>
</comment>
<dbReference type="Proteomes" id="UP001369815">
    <property type="component" value="Unassembled WGS sequence"/>
</dbReference>
<dbReference type="AlphaFoldDB" id="A0AAX6MN17"/>
<accession>A0AAX6MN17</accession>
<evidence type="ECO:0000313" key="3">
    <source>
        <dbReference type="Proteomes" id="UP001369815"/>
    </source>
</evidence>
<dbReference type="EMBL" id="JBANMG010000004">
    <property type="protein sequence ID" value="KAK6953884.1"/>
    <property type="molecule type" value="Genomic_DNA"/>
</dbReference>
<gene>
    <name evidence="2" type="ORF">Daesc_003846</name>
</gene>
<protein>
    <submittedName>
        <fullName evidence="2">Uncharacterized protein</fullName>
    </submittedName>
</protein>
<feature type="transmembrane region" description="Helical" evidence="1">
    <location>
        <begin position="20"/>
        <end position="40"/>
    </location>
</feature>
<keyword evidence="3" id="KW-1185">Reference proteome</keyword>
<sequence length="68" mass="7602">MATGNHSPEYLAESKLPLSNAFSLIAMVLEIISTGSRLWIKGRPSSQRRLAFDDYFIIWATVLAMDVT</sequence>
<reference evidence="2 3" key="1">
    <citation type="journal article" date="2024" name="Front Chem Biol">
        <title>Unveiling the potential of Daldinia eschscholtzii MFLUCC 19-0629 through bioactivity and bioinformatics studies for enhanced sustainable agriculture production.</title>
        <authorList>
            <person name="Brooks S."/>
            <person name="Weaver J.A."/>
            <person name="Klomchit A."/>
            <person name="Alharthi S.A."/>
            <person name="Onlamun T."/>
            <person name="Nurani R."/>
            <person name="Vong T.K."/>
            <person name="Alberti F."/>
            <person name="Greco C."/>
        </authorList>
    </citation>
    <scope>NUCLEOTIDE SEQUENCE [LARGE SCALE GENOMIC DNA]</scope>
    <source>
        <strain evidence="2">MFLUCC 19-0629</strain>
    </source>
</reference>